<evidence type="ECO:0000256" key="7">
    <source>
        <dbReference type="ARBA" id="ARBA00023157"/>
    </source>
</evidence>
<keyword evidence="4 8" id="KW-0732">Signal</keyword>
<comment type="similarity">
    <text evidence="1">Belongs to the tannase family.</text>
</comment>
<dbReference type="RefSeq" id="WP_209645020.1">
    <property type="nucleotide sequence ID" value="NZ_JAGINW010000001.1"/>
</dbReference>
<dbReference type="PANTHER" id="PTHR33938">
    <property type="entry name" value="FERULOYL ESTERASE B-RELATED"/>
    <property type="match status" value="1"/>
</dbReference>
<keyword evidence="3" id="KW-0479">Metal-binding</keyword>
<comment type="caution">
    <text evidence="9">The sequence shown here is derived from an EMBL/GenBank/DDBJ whole genome shotgun (WGS) entry which is preliminary data.</text>
</comment>
<evidence type="ECO:0000256" key="8">
    <source>
        <dbReference type="SAM" id="SignalP"/>
    </source>
</evidence>
<keyword evidence="6" id="KW-0106">Calcium</keyword>
<keyword evidence="7" id="KW-1015">Disulfide bond</keyword>
<keyword evidence="10" id="KW-1185">Reference proteome</keyword>
<sequence length="501" mass="54038">MNRLLAILAPALVLATVLVAVAGTASASGRVACADLPKIGLPEVPNVSAQLVTDGQAAGMTGLPEFCRVILTVVPRIGIEVWLPTGTYNRRFQAVGGGGYAGVISYPAMAGALRAGFATASTDTGHQVRDGSFALRPDGRLDQQLITDFASRSLTELTLKAKILIKAFYGQPSRFSYWNGCSTGGRQGLMLAQRMPGAYDGILAGAPAINWDRFIPAELWPQVVMRQELGGPIGDCKLAAATQAAVAHCDRYDGVADGVIDDPRRCDFDARTLIGQATPCGAFTTADADVVRAIWQGAVAKNGKRLWYGLAKGAPLGFLAGPVPFPIAENHLRYWVEQNPQFDWRTLDYAGFERDFRASQRLFGNVIGTDDPDLSRLRASGGRLLIWHGWNDQLIFPQGSIDYYQRVLDRMGGVRRVGEFARLFMAPGVEHCAGGPGPNTFDMFAALTRWVEQGSAPDRVIASKVDNGQVTRTRPLCAYPRIARYDGRGNPNSAANFDCTL</sequence>
<proteinExistence type="inferred from homology"/>
<keyword evidence="2" id="KW-0719">Serine esterase</keyword>
<dbReference type="Gene3D" id="3.40.50.1820">
    <property type="entry name" value="alpha/beta hydrolase"/>
    <property type="match status" value="1"/>
</dbReference>
<evidence type="ECO:0000256" key="6">
    <source>
        <dbReference type="ARBA" id="ARBA00022837"/>
    </source>
</evidence>
<evidence type="ECO:0000256" key="3">
    <source>
        <dbReference type="ARBA" id="ARBA00022723"/>
    </source>
</evidence>
<dbReference type="Pfam" id="PF07519">
    <property type="entry name" value="Tannase"/>
    <property type="match status" value="2"/>
</dbReference>
<evidence type="ECO:0000256" key="5">
    <source>
        <dbReference type="ARBA" id="ARBA00022801"/>
    </source>
</evidence>
<dbReference type="PANTHER" id="PTHR33938:SF15">
    <property type="entry name" value="FERULOYL ESTERASE B-RELATED"/>
    <property type="match status" value="1"/>
</dbReference>
<dbReference type="InterPro" id="IPR011118">
    <property type="entry name" value="Tannase/feruloyl_esterase"/>
</dbReference>
<evidence type="ECO:0000313" key="10">
    <source>
        <dbReference type="Proteomes" id="UP001519332"/>
    </source>
</evidence>
<organism evidence="9 10">
    <name type="scientific">Kibdelosporangium banguiense</name>
    <dbReference type="NCBI Taxonomy" id="1365924"/>
    <lineage>
        <taxon>Bacteria</taxon>
        <taxon>Bacillati</taxon>
        <taxon>Actinomycetota</taxon>
        <taxon>Actinomycetes</taxon>
        <taxon>Pseudonocardiales</taxon>
        <taxon>Pseudonocardiaceae</taxon>
        <taxon>Kibdelosporangium</taxon>
    </lineage>
</organism>
<evidence type="ECO:0008006" key="11">
    <source>
        <dbReference type="Google" id="ProtNLM"/>
    </source>
</evidence>
<dbReference type="EMBL" id="JAGINW010000001">
    <property type="protein sequence ID" value="MBP2327929.1"/>
    <property type="molecule type" value="Genomic_DNA"/>
</dbReference>
<keyword evidence="5" id="KW-0378">Hydrolase</keyword>
<name>A0ABS4TU65_9PSEU</name>
<evidence type="ECO:0000256" key="4">
    <source>
        <dbReference type="ARBA" id="ARBA00022729"/>
    </source>
</evidence>
<dbReference type="SUPFAM" id="SSF53474">
    <property type="entry name" value="alpha/beta-Hydrolases"/>
    <property type="match status" value="1"/>
</dbReference>
<evidence type="ECO:0000256" key="2">
    <source>
        <dbReference type="ARBA" id="ARBA00022487"/>
    </source>
</evidence>
<protein>
    <recommendedName>
        <fullName evidence="11">Tannase/feruloyl esterase family alpha/beta hydrolase</fullName>
    </recommendedName>
</protein>
<gene>
    <name evidence="9" type="ORF">JOF56_008314</name>
</gene>
<feature type="chain" id="PRO_5046937057" description="Tannase/feruloyl esterase family alpha/beta hydrolase" evidence="8">
    <location>
        <begin position="23"/>
        <end position="501"/>
    </location>
</feature>
<dbReference type="InterPro" id="IPR029058">
    <property type="entry name" value="AB_hydrolase_fold"/>
</dbReference>
<reference evidence="9 10" key="1">
    <citation type="submission" date="2021-03" db="EMBL/GenBank/DDBJ databases">
        <title>Sequencing the genomes of 1000 actinobacteria strains.</title>
        <authorList>
            <person name="Klenk H.-P."/>
        </authorList>
    </citation>
    <scope>NUCLEOTIDE SEQUENCE [LARGE SCALE GENOMIC DNA]</scope>
    <source>
        <strain evidence="9 10">DSM 46670</strain>
    </source>
</reference>
<feature type="signal peptide" evidence="8">
    <location>
        <begin position="1"/>
        <end position="22"/>
    </location>
</feature>
<evidence type="ECO:0000256" key="1">
    <source>
        <dbReference type="ARBA" id="ARBA00006249"/>
    </source>
</evidence>
<evidence type="ECO:0000313" key="9">
    <source>
        <dbReference type="EMBL" id="MBP2327929.1"/>
    </source>
</evidence>
<accession>A0ABS4TU65</accession>
<dbReference type="Proteomes" id="UP001519332">
    <property type="component" value="Unassembled WGS sequence"/>
</dbReference>